<name>A0A1G6S7L3_9BACT</name>
<dbReference type="OrthoDB" id="9790913at2"/>
<dbReference type="InterPro" id="IPR044203">
    <property type="entry name" value="GlbO/GLB3-like"/>
</dbReference>
<sequence>MNPFQSIYEAVGKDTIQELAAGFYREVAQNEDLRRLYPEQDLQPAERRLFLFLVQVFGGPQTYSEERGHPRLKMRHFQWKIDPKMRNHWLNAMFASMDKLELDPQVRELMMNYFVKVANHMVNHD</sequence>
<evidence type="ECO:0000256" key="3">
    <source>
        <dbReference type="ARBA" id="ARBA00022617"/>
    </source>
</evidence>
<proteinExistence type="inferred from homology"/>
<evidence type="ECO:0000313" key="8">
    <source>
        <dbReference type="Proteomes" id="UP000199060"/>
    </source>
</evidence>
<dbReference type="GO" id="GO:0046872">
    <property type="term" value="F:metal ion binding"/>
    <property type="evidence" value="ECO:0007669"/>
    <property type="project" value="UniProtKB-KW"/>
</dbReference>
<reference evidence="8" key="1">
    <citation type="submission" date="2016-10" db="EMBL/GenBank/DDBJ databases">
        <authorList>
            <person name="Varghese N."/>
            <person name="Submissions S."/>
        </authorList>
    </citation>
    <scope>NUCLEOTIDE SEQUENCE [LARGE SCALE GENOMIC DNA]</scope>
    <source>
        <strain evidence="8">DSM 23095</strain>
    </source>
</reference>
<dbReference type="PANTHER" id="PTHR47366">
    <property type="entry name" value="TWO-ON-TWO HEMOGLOBIN-3"/>
    <property type="match status" value="1"/>
</dbReference>
<dbReference type="Pfam" id="PF01152">
    <property type="entry name" value="Bac_globin"/>
    <property type="match status" value="1"/>
</dbReference>
<dbReference type="GO" id="GO:0019825">
    <property type="term" value="F:oxygen binding"/>
    <property type="evidence" value="ECO:0007669"/>
    <property type="project" value="InterPro"/>
</dbReference>
<evidence type="ECO:0000256" key="1">
    <source>
        <dbReference type="ARBA" id="ARBA00001971"/>
    </source>
</evidence>
<evidence type="ECO:0000256" key="4">
    <source>
        <dbReference type="ARBA" id="ARBA00022723"/>
    </source>
</evidence>
<accession>A0A1G6S7L3</accession>
<dbReference type="EMBL" id="FNAC01000015">
    <property type="protein sequence ID" value="SDD12117.1"/>
    <property type="molecule type" value="Genomic_DNA"/>
</dbReference>
<comment type="similarity">
    <text evidence="6">Belongs to the truncated hemoglobin family. Group II subfamily.</text>
</comment>
<dbReference type="InterPro" id="IPR012292">
    <property type="entry name" value="Globin/Proto"/>
</dbReference>
<evidence type="ECO:0000256" key="6">
    <source>
        <dbReference type="ARBA" id="ARBA00034496"/>
    </source>
</evidence>
<keyword evidence="3" id="KW-0349">Heme</keyword>
<comment type="cofactor">
    <cofactor evidence="1">
        <name>heme</name>
        <dbReference type="ChEBI" id="CHEBI:30413"/>
    </cofactor>
</comment>
<keyword evidence="8" id="KW-1185">Reference proteome</keyword>
<keyword evidence="2" id="KW-0813">Transport</keyword>
<dbReference type="STRING" id="686796.SAMN04488104_101588"/>
<organism evidence="7 8">
    <name type="scientific">Algoriphagus faecimaris</name>
    <dbReference type="NCBI Taxonomy" id="686796"/>
    <lineage>
        <taxon>Bacteria</taxon>
        <taxon>Pseudomonadati</taxon>
        <taxon>Bacteroidota</taxon>
        <taxon>Cytophagia</taxon>
        <taxon>Cytophagales</taxon>
        <taxon>Cyclobacteriaceae</taxon>
        <taxon>Algoriphagus</taxon>
    </lineage>
</organism>
<dbReference type="GO" id="GO:0005344">
    <property type="term" value="F:oxygen carrier activity"/>
    <property type="evidence" value="ECO:0007669"/>
    <property type="project" value="InterPro"/>
</dbReference>
<dbReference type="AlphaFoldDB" id="A0A1G6S7L3"/>
<dbReference type="GO" id="GO:0020037">
    <property type="term" value="F:heme binding"/>
    <property type="evidence" value="ECO:0007669"/>
    <property type="project" value="InterPro"/>
</dbReference>
<dbReference type="SMR" id="A0A1G6S7L3"/>
<evidence type="ECO:0000256" key="5">
    <source>
        <dbReference type="ARBA" id="ARBA00023004"/>
    </source>
</evidence>
<dbReference type="PANTHER" id="PTHR47366:SF1">
    <property type="entry name" value="TWO-ON-TWO HEMOGLOBIN-3"/>
    <property type="match status" value="1"/>
</dbReference>
<evidence type="ECO:0000313" key="7">
    <source>
        <dbReference type="EMBL" id="SDD12117.1"/>
    </source>
</evidence>
<protein>
    <submittedName>
        <fullName evidence="7">Hemoglobin</fullName>
    </submittedName>
</protein>
<dbReference type="InterPro" id="IPR001486">
    <property type="entry name" value="Hemoglobin_trunc"/>
</dbReference>
<dbReference type="Proteomes" id="UP000199060">
    <property type="component" value="Unassembled WGS sequence"/>
</dbReference>
<dbReference type="CDD" id="cd08917">
    <property type="entry name" value="TrHb2_O"/>
    <property type="match status" value="1"/>
</dbReference>
<gene>
    <name evidence="7" type="ORF">SAMN04488104_101588</name>
</gene>
<dbReference type="InterPro" id="IPR009050">
    <property type="entry name" value="Globin-like_sf"/>
</dbReference>
<dbReference type="Gene3D" id="1.10.490.10">
    <property type="entry name" value="Globins"/>
    <property type="match status" value="1"/>
</dbReference>
<keyword evidence="4" id="KW-0479">Metal-binding</keyword>
<dbReference type="SUPFAM" id="SSF46458">
    <property type="entry name" value="Globin-like"/>
    <property type="match status" value="1"/>
</dbReference>
<keyword evidence="5" id="KW-0408">Iron</keyword>
<dbReference type="InterPro" id="IPR019795">
    <property type="entry name" value="Globin_bac-like_CS"/>
</dbReference>
<dbReference type="PROSITE" id="PS01213">
    <property type="entry name" value="GLOBIN_FAM_2"/>
    <property type="match status" value="1"/>
</dbReference>
<dbReference type="RefSeq" id="WP_087939039.1">
    <property type="nucleotide sequence ID" value="NZ_FNAC01000015.1"/>
</dbReference>
<evidence type="ECO:0000256" key="2">
    <source>
        <dbReference type="ARBA" id="ARBA00022448"/>
    </source>
</evidence>